<keyword evidence="3" id="KW-1185">Reference proteome</keyword>
<feature type="compositionally biased region" description="Basic and acidic residues" evidence="1">
    <location>
        <begin position="115"/>
        <end position="125"/>
    </location>
</feature>
<gene>
    <name evidence="2" type="ORF">ALTATR162_LOCUS7624</name>
</gene>
<evidence type="ECO:0000313" key="2">
    <source>
        <dbReference type="EMBL" id="CAG5173399.1"/>
    </source>
</evidence>
<dbReference type="EMBL" id="CAJRGZ010000022">
    <property type="protein sequence ID" value="CAG5173399.1"/>
    <property type="molecule type" value="Genomic_DNA"/>
</dbReference>
<dbReference type="GeneID" id="67019645"/>
<proteinExistence type="predicted"/>
<accession>A0A8J2I4K9</accession>
<dbReference type="OrthoDB" id="5403747at2759"/>
<reference evidence="2" key="1">
    <citation type="submission" date="2021-05" db="EMBL/GenBank/DDBJ databases">
        <authorList>
            <person name="Stam R."/>
        </authorList>
    </citation>
    <scope>NUCLEOTIDE SEQUENCE</scope>
    <source>
        <strain evidence="2">CS162</strain>
    </source>
</reference>
<evidence type="ECO:0000256" key="1">
    <source>
        <dbReference type="SAM" id="MobiDB-lite"/>
    </source>
</evidence>
<feature type="compositionally biased region" description="Basic and acidic residues" evidence="1">
    <location>
        <begin position="136"/>
        <end position="151"/>
    </location>
</feature>
<feature type="compositionally biased region" description="Basic residues" evidence="1">
    <location>
        <begin position="126"/>
        <end position="135"/>
    </location>
</feature>
<sequence length="173" mass="18582">MSDNDNTAAANGSSPQFTERELQLLGWAMQSLKSGPPEIDYDKLAAYAGMSNPRSATNAWAKIKAKLMAPAADGTVSVTPKKTPRKKAAAVKQKDDEEGADAATPKKTPRKRVAKKQDVDGDSSPKKKGTPRGKKNLSDDTVKTESDEDLKPNGSPMKIDPAEPKEDDVNDED</sequence>
<name>A0A8J2I4K9_9PLEO</name>
<feature type="region of interest" description="Disordered" evidence="1">
    <location>
        <begin position="69"/>
        <end position="173"/>
    </location>
</feature>
<comment type="caution">
    <text evidence="2">The sequence shown here is derived from an EMBL/GenBank/DDBJ whole genome shotgun (WGS) entry which is preliminary data.</text>
</comment>
<dbReference type="Proteomes" id="UP000676310">
    <property type="component" value="Unassembled WGS sequence"/>
</dbReference>
<dbReference type="AlphaFoldDB" id="A0A8J2I4K9"/>
<protein>
    <submittedName>
        <fullName evidence="2">Uncharacterized protein</fullName>
    </submittedName>
</protein>
<organism evidence="2 3">
    <name type="scientific">Alternaria atra</name>
    <dbReference type="NCBI Taxonomy" id="119953"/>
    <lineage>
        <taxon>Eukaryota</taxon>
        <taxon>Fungi</taxon>
        <taxon>Dikarya</taxon>
        <taxon>Ascomycota</taxon>
        <taxon>Pezizomycotina</taxon>
        <taxon>Dothideomycetes</taxon>
        <taxon>Pleosporomycetidae</taxon>
        <taxon>Pleosporales</taxon>
        <taxon>Pleosporineae</taxon>
        <taxon>Pleosporaceae</taxon>
        <taxon>Alternaria</taxon>
        <taxon>Alternaria sect. Ulocladioides</taxon>
    </lineage>
</organism>
<evidence type="ECO:0000313" key="3">
    <source>
        <dbReference type="Proteomes" id="UP000676310"/>
    </source>
</evidence>
<dbReference type="RefSeq" id="XP_043171187.1">
    <property type="nucleotide sequence ID" value="XM_043315252.1"/>
</dbReference>